<feature type="transmembrane region" description="Helical" evidence="2">
    <location>
        <begin position="52"/>
        <end position="77"/>
    </location>
</feature>
<dbReference type="EMBL" id="JANPWZ010002388">
    <property type="protein sequence ID" value="KAJ3559290.1"/>
    <property type="molecule type" value="Genomic_DNA"/>
</dbReference>
<dbReference type="PANTHER" id="PTHR37013">
    <property type="entry name" value="INTEGRAL MEMBRANE PROTEIN (AFU_ORTHOLOGUE AFUA_1G05950)-RELATED"/>
    <property type="match status" value="1"/>
</dbReference>
<name>A0A9W8N6Q2_9PEZI</name>
<keyword evidence="2" id="KW-1133">Transmembrane helix</keyword>
<accession>A0A9W8N6Q2</accession>
<dbReference type="Pfam" id="PF24802">
    <property type="entry name" value="DUF7703"/>
    <property type="match status" value="1"/>
</dbReference>
<feature type="region of interest" description="Disordered" evidence="1">
    <location>
        <begin position="283"/>
        <end position="325"/>
    </location>
</feature>
<gene>
    <name evidence="4" type="ORF">NPX13_g9555</name>
</gene>
<feature type="transmembrane region" description="Helical" evidence="2">
    <location>
        <begin position="200"/>
        <end position="223"/>
    </location>
</feature>
<reference evidence="4" key="1">
    <citation type="submission" date="2022-07" db="EMBL/GenBank/DDBJ databases">
        <title>Genome Sequence of Xylaria arbuscula.</title>
        <authorList>
            <person name="Buettner E."/>
        </authorList>
    </citation>
    <scope>NUCLEOTIDE SEQUENCE</scope>
    <source>
        <strain evidence="4">VT107</strain>
    </source>
</reference>
<dbReference type="InterPro" id="IPR056120">
    <property type="entry name" value="DUF7703"/>
</dbReference>
<keyword evidence="2" id="KW-0812">Transmembrane</keyword>
<dbReference type="VEuPathDB" id="FungiDB:F4678DRAFT_421196"/>
<feature type="transmembrane region" description="Helical" evidence="2">
    <location>
        <begin position="83"/>
        <end position="107"/>
    </location>
</feature>
<keyword evidence="5" id="KW-1185">Reference proteome</keyword>
<evidence type="ECO:0000256" key="1">
    <source>
        <dbReference type="SAM" id="MobiDB-lite"/>
    </source>
</evidence>
<evidence type="ECO:0000313" key="5">
    <source>
        <dbReference type="Proteomes" id="UP001148614"/>
    </source>
</evidence>
<evidence type="ECO:0000259" key="3">
    <source>
        <dbReference type="Pfam" id="PF24802"/>
    </source>
</evidence>
<dbReference type="PANTHER" id="PTHR37013:SF4">
    <property type="entry name" value="INTEGRAL MEMBRANE PROTEIN"/>
    <property type="match status" value="1"/>
</dbReference>
<comment type="caution">
    <text evidence="4">The sequence shown here is derived from an EMBL/GenBank/DDBJ whole genome shotgun (WGS) entry which is preliminary data.</text>
</comment>
<feature type="transmembrane region" description="Helical" evidence="2">
    <location>
        <begin position="20"/>
        <end position="43"/>
    </location>
</feature>
<protein>
    <recommendedName>
        <fullName evidence="3">DUF7703 domain-containing protein</fullName>
    </recommendedName>
</protein>
<feature type="compositionally biased region" description="Polar residues" evidence="1">
    <location>
        <begin position="299"/>
        <end position="325"/>
    </location>
</feature>
<feature type="transmembrane region" description="Helical" evidence="2">
    <location>
        <begin position="161"/>
        <end position="179"/>
    </location>
</feature>
<organism evidence="4 5">
    <name type="scientific">Xylaria arbuscula</name>
    <dbReference type="NCBI Taxonomy" id="114810"/>
    <lineage>
        <taxon>Eukaryota</taxon>
        <taxon>Fungi</taxon>
        <taxon>Dikarya</taxon>
        <taxon>Ascomycota</taxon>
        <taxon>Pezizomycotina</taxon>
        <taxon>Sordariomycetes</taxon>
        <taxon>Xylariomycetidae</taxon>
        <taxon>Xylariales</taxon>
        <taxon>Xylariaceae</taxon>
        <taxon>Xylaria</taxon>
    </lineage>
</organism>
<sequence length="325" mass="36349">MSDGSHGESGPTIRRPSFEVSMALSALFGITVYNCLEIFVFIFRTFHRRRGLYFWSALCATVGTLLFPIFCLLRFLGVANPGVMASLISVSWATIVTSQSLMLYSRLHLVLCDPKKTHWLLAMIVCVFIFIEIPVGVLFAVNNYPFTGAVVAAVYNTMEKIELVIFTIQESLLSGLYLYEWVGVRKELEITKGPRVRTCFYELILLFVMVLVLNLSLVGLQFANEFIIQVTYKPLVYSIKLKVEIYVLKNLVALLNSGNNYQQGLPFRDQILLNSTPENDPGLFQNIHNATRGTDRQGSDTNTKCGSLSTTPSNNTRVPGNSMGV</sequence>
<feature type="transmembrane region" description="Helical" evidence="2">
    <location>
        <begin position="119"/>
        <end position="141"/>
    </location>
</feature>
<dbReference type="Proteomes" id="UP001148614">
    <property type="component" value="Unassembled WGS sequence"/>
</dbReference>
<evidence type="ECO:0000256" key="2">
    <source>
        <dbReference type="SAM" id="Phobius"/>
    </source>
</evidence>
<feature type="domain" description="DUF7703" evidence="3">
    <location>
        <begin position="21"/>
        <end position="254"/>
    </location>
</feature>
<dbReference type="AlphaFoldDB" id="A0A9W8N6Q2"/>
<evidence type="ECO:0000313" key="4">
    <source>
        <dbReference type="EMBL" id="KAJ3559290.1"/>
    </source>
</evidence>
<proteinExistence type="predicted"/>
<keyword evidence="2" id="KW-0472">Membrane</keyword>